<sequence length="189" mass="20251">MSMPIQHEAESGLFADALSCELALPAEFRPGAGIARAGAAESVLRSIAQVEDLRSDDPGEDRGELPQAVARMEAKLDLVLALIGHLARQSGQALPLRPVRWSRRGIRLETGARSGAVPGAAGTLSLQPADWLPENIELPVAVVAEAASGTGGFFLWLRFGELGPGLEAALERHLFRLHRRQIADARRAR</sequence>
<organism evidence="2 3">
    <name type="scientific">Xanthomonas boreopolis</name>
    <dbReference type="NCBI Taxonomy" id="86183"/>
    <lineage>
        <taxon>Bacteria</taxon>
        <taxon>Pseudomonadati</taxon>
        <taxon>Pseudomonadota</taxon>
        <taxon>Gammaproteobacteria</taxon>
        <taxon>Lysobacterales</taxon>
        <taxon>Lysobacteraceae</taxon>
        <taxon>Xanthomonas</taxon>
    </lineage>
</organism>
<reference evidence="2" key="2">
    <citation type="submission" date="2020-09" db="EMBL/GenBank/DDBJ databases">
        <authorList>
            <person name="Sun Q."/>
            <person name="Ohkuma M."/>
        </authorList>
    </citation>
    <scope>NUCLEOTIDE SEQUENCE</scope>
    <source>
        <strain evidence="2">JCM 13306</strain>
    </source>
</reference>
<dbReference type="RefSeq" id="WP_434028324.1">
    <property type="nucleotide sequence ID" value="NZ_BNBA01000001.1"/>
</dbReference>
<proteinExistence type="predicted"/>
<name>A0A919F593_9XANT</name>
<dbReference type="AlphaFoldDB" id="A0A919F593"/>
<accession>A0A919F593</accession>
<dbReference type="EMBL" id="BNBA01000001">
    <property type="protein sequence ID" value="GHH46359.1"/>
    <property type="molecule type" value="Genomic_DNA"/>
</dbReference>
<comment type="caution">
    <text evidence="2">The sequence shown here is derived from an EMBL/GenBank/DDBJ whole genome shotgun (WGS) entry which is preliminary data.</text>
</comment>
<evidence type="ECO:0000313" key="3">
    <source>
        <dbReference type="Proteomes" id="UP000623958"/>
    </source>
</evidence>
<protein>
    <recommendedName>
        <fullName evidence="1">Cyclic di-GMP receptor atypical PilZ domain-containing protein</fullName>
    </recommendedName>
</protein>
<reference evidence="2" key="1">
    <citation type="journal article" date="2014" name="Int. J. Syst. Evol. Microbiol.">
        <title>Complete genome sequence of Corynebacterium casei LMG S-19264T (=DSM 44701T), isolated from a smear-ripened cheese.</title>
        <authorList>
            <consortium name="US DOE Joint Genome Institute (JGI-PGF)"/>
            <person name="Walter F."/>
            <person name="Albersmeier A."/>
            <person name="Kalinowski J."/>
            <person name="Ruckert C."/>
        </authorList>
    </citation>
    <scope>NUCLEOTIDE SEQUENCE</scope>
    <source>
        <strain evidence="2">JCM 13306</strain>
    </source>
</reference>
<evidence type="ECO:0000313" key="2">
    <source>
        <dbReference type="EMBL" id="GHH46359.1"/>
    </source>
</evidence>
<dbReference type="Proteomes" id="UP000623958">
    <property type="component" value="Unassembled WGS sequence"/>
</dbReference>
<evidence type="ECO:0000259" key="1">
    <source>
        <dbReference type="Pfam" id="PF16823"/>
    </source>
</evidence>
<keyword evidence="3" id="KW-1185">Reference proteome</keyword>
<dbReference type="Pfam" id="PF16823">
    <property type="entry name" value="tPilZ"/>
    <property type="match status" value="1"/>
</dbReference>
<gene>
    <name evidence="2" type="ORF">GCM10009090_01330</name>
</gene>
<dbReference type="InterPro" id="IPR031800">
    <property type="entry name" value="PilZ_atypical"/>
</dbReference>
<feature type="domain" description="Cyclic di-GMP receptor atypical PilZ" evidence="1">
    <location>
        <begin position="44"/>
        <end position="187"/>
    </location>
</feature>